<evidence type="ECO:0000256" key="1">
    <source>
        <dbReference type="SAM" id="MobiDB-lite"/>
    </source>
</evidence>
<sequence>MPAPPADPGSDIDASRTALLALHQGRERLPSVESKVHEGGNQAQEGGEGAEAKKKALEAEALGIAMAREKAKKQEEKGKEDSESCRGWTDDKTLELLDMVKLLKEQQLELNISKHGFEGWAPYFEAESAEVKLNYNLLKDLEFHMSNNWYNNIGTSNKVGSVYDADLQLHTNNNALSGENCLGTGSEYGDMDDELCLYPSCSESPAP</sequence>
<keyword evidence="3" id="KW-1185">Reference proteome</keyword>
<dbReference type="Proteomes" id="UP000269721">
    <property type="component" value="Unassembled WGS sequence"/>
</dbReference>
<name>A0A4P9W7X1_9FUNG</name>
<proteinExistence type="predicted"/>
<reference evidence="3" key="1">
    <citation type="journal article" date="2018" name="Nat. Microbiol.">
        <title>Leveraging single-cell genomics to expand the fungal tree of life.</title>
        <authorList>
            <person name="Ahrendt S.R."/>
            <person name="Quandt C.A."/>
            <person name="Ciobanu D."/>
            <person name="Clum A."/>
            <person name="Salamov A."/>
            <person name="Andreopoulos B."/>
            <person name="Cheng J.F."/>
            <person name="Woyke T."/>
            <person name="Pelin A."/>
            <person name="Henrissat B."/>
            <person name="Reynolds N.K."/>
            <person name="Benny G.L."/>
            <person name="Smith M.E."/>
            <person name="James T.Y."/>
            <person name="Grigoriev I.V."/>
        </authorList>
    </citation>
    <scope>NUCLEOTIDE SEQUENCE [LARGE SCALE GENOMIC DNA]</scope>
</reference>
<dbReference type="AlphaFoldDB" id="A0A4P9W7X1"/>
<feature type="compositionally biased region" description="Basic and acidic residues" evidence="1">
    <location>
        <begin position="26"/>
        <end position="38"/>
    </location>
</feature>
<accession>A0A4P9W7X1</accession>
<gene>
    <name evidence="2" type="ORF">BDK51DRAFT_40516</name>
</gene>
<organism evidence="2 3">
    <name type="scientific">Blyttiomyces helicus</name>
    <dbReference type="NCBI Taxonomy" id="388810"/>
    <lineage>
        <taxon>Eukaryota</taxon>
        <taxon>Fungi</taxon>
        <taxon>Fungi incertae sedis</taxon>
        <taxon>Chytridiomycota</taxon>
        <taxon>Chytridiomycota incertae sedis</taxon>
        <taxon>Chytridiomycetes</taxon>
        <taxon>Chytridiomycetes incertae sedis</taxon>
        <taxon>Blyttiomyces</taxon>
    </lineage>
</organism>
<feature type="region of interest" description="Disordered" evidence="1">
    <location>
        <begin position="26"/>
        <end position="55"/>
    </location>
</feature>
<evidence type="ECO:0000313" key="3">
    <source>
        <dbReference type="Proteomes" id="UP000269721"/>
    </source>
</evidence>
<dbReference type="EMBL" id="KZ996619">
    <property type="protein sequence ID" value="RKO88589.1"/>
    <property type="molecule type" value="Genomic_DNA"/>
</dbReference>
<evidence type="ECO:0000313" key="2">
    <source>
        <dbReference type="EMBL" id="RKO88589.1"/>
    </source>
</evidence>
<protein>
    <submittedName>
        <fullName evidence="2">Uncharacterized protein</fullName>
    </submittedName>
</protein>